<sequence length="510" mass="56982">MVADVHRQLLASETLEDRRIVPKPLISSSHPLLSLPAFGDDKARFNQMAKPKGDRIIMWTSYDMISTKIMDFIWNGNKLADICANLALEGSFVWENLQDISIPPSFLFVKECLYRLLCLIGREKESHYYLVQNMERMYPRSGCRFEVLTEPISNVNNVILDAISDAAKVDPITDLSKQVEYPFIDSFVDSHDNANSVLDLKAAVLVVSDIITEGTVIDHAISDIIAEGTNFARTKEQGNAFITNQGSAGPRRQLKKLGKICNLSKIFVVRLVVNEEEAENFNADINAIPNFKIPPHKDLHNLYSALQSTPHAPQQDLPQSVVEPSTYPPKQKGEDWDDVVFSSGNISIMRSNIDEQLNNGLLGDNHVDAYAFLLSEKSKIRKDKFQPYLYISPLYKNEVWKSCHNQIVLHFSLLGFLKNLGERADAVLVVIACSSVLVLECPSGKIFDGAMKVVGFSFGFIDVLSLDNMFDGGFFNIISACEVFYVSVAMRIGSCVVGKEDIFVVGWVVL</sequence>
<keyword evidence="3" id="KW-1185">Reference proteome</keyword>
<protein>
    <submittedName>
        <fullName evidence="2">Uncharacterized protein</fullName>
    </submittedName>
</protein>
<feature type="region of interest" description="Disordered" evidence="1">
    <location>
        <begin position="310"/>
        <end position="334"/>
    </location>
</feature>
<reference evidence="2 3" key="1">
    <citation type="journal article" date="2016" name="Sci. Rep.">
        <title>The Dendrobium catenatum Lindl. genome sequence provides insights into polysaccharide synthase, floral development and adaptive evolution.</title>
        <authorList>
            <person name="Zhang G.Q."/>
            <person name="Xu Q."/>
            <person name="Bian C."/>
            <person name="Tsai W.C."/>
            <person name="Yeh C.M."/>
            <person name="Liu K.W."/>
            <person name="Yoshida K."/>
            <person name="Zhang L.S."/>
            <person name="Chang S.B."/>
            <person name="Chen F."/>
            <person name="Shi Y."/>
            <person name="Su Y.Y."/>
            <person name="Zhang Y.Q."/>
            <person name="Chen L.J."/>
            <person name="Yin Y."/>
            <person name="Lin M."/>
            <person name="Huang H."/>
            <person name="Deng H."/>
            <person name="Wang Z.W."/>
            <person name="Zhu S.L."/>
            <person name="Zhao X."/>
            <person name="Deng C."/>
            <person name="Niu S.C."/>
            <person name="Huang J."/>
            <person name="Wang M."/>
            <person name="Liu G.H."/>
            <person name="Yang H.J."/>
            <person name="Xiao X.J."/>
            <person name="Hsiao Y.Y."/>
            <person name="Wu W.L."/>
            <person name="Chen Y.Y."/>
            <person name="Mitsuda N."/>
            <person name="Ohme-Takagi M."/>
            <person name="Luo Y.B."/>
            <person name="Van de Peer Y."/>
            <person name="Liu Z.J."/>
        </authorList>
    </citation>
    <scope>NUCLEOTIDE SEQUENCE [LARGE SCALE GENOMIC DNA]</scope>
    <source>
        <tissue evidence="2">The whole plant</tissue>
    </source>
</reference>
<evidence type="ECO:0000313" key="2">
    <source>
        <dbReference type="EMBL" id="PKU68824.1"/>
    </source>
</evidence>
<accession>A0A2I0VZJ1</accession>
<dbReference type="AlphaFoldDB" id="A0A2I0VZJ1"/>
<evidence type="ECO:0000313" key="3">
    <source>
        <dbReference type="Proteomes" id="UP000233837"/>
    </source>
</evidence>
<dbReference type="Proteomes" id="UP000233837">
    <property type="component" value="Unassembled WGS sequence"/>
</dbReference>
<proteinExistence type="predicted"/>
<reference evidence="2 3" key="2">
    <citation type="journal article" date="2017" name="Nature">
        <title>The Apostasia genome and the evolution of orchids.</title>
        <authorList>
            <person name="Zhang G.Q."/>
            <person name="Liu K.W."/>
            <person name="Li Z."/>
            <person name="Lohaus R."/>
            <person name="Hsiao Y.Y."/>
            <person name="Niu S.C."/>
            <person name="Wang J.Y."/>
            <person name="Lin Y.C."/>
            <person name="Xu Q."/>
            <person name="Chen L.J."/>
            <person name="Yoshida K."/>
            <person name="Fujiwara S."/>
            <person name="Wang Z.W."/>
            <person name="Zhang Y.Q."/>
            <person name="Mitsuda N."/>
            <person name="Wang M."/>
            <person name="Liu G.H."/>
            <person name="Pecoraro L."/>
            <person name="Huang H.X."/>
            <person name="Xiao X.J."/>
            <person name="Lin M."/>
            <person name="Wu X.Y."/>
            <person name="Wu W.L."/>
            <person name="Chen Y.Y."/>
            <person name="Chang S.B."/>
            <person name="Sakamoto S."/>
            <person name="Ohme-Takagi M."/>
            <person name="Yagi M."/>
            <person name="Zeng S.J."/>
            <person name="Shen C.Y."/>
            <person name="Yeh C.M."/>
            <person name="Luo Y.B."/>
            <person name="Tsai W.C."/>
            <person name="Van de Peer Y."/>
            <person name="Liu Z.J."/>
        </authorList>
    </citation>
    <scope>NUCLEOTIDE SEQUENCE [LARGE SCALE GENOMIC DNA]</scope>
    <source>
        <tissue evidence="2">The whole plant</tissue>
    </source>
</reference>
<dbReference type="EMBL" id="KZ503044">
    <property type="protein sequence ID" value="PKU68824.1"/>
    <property type="molecule type" value="Genomic_DNA"/>
</dbReference>
<evidence type="ECO:0000256" key="1">
    <source>
        <dbReference type="SAM" id="MobiDB-lite"/>
    </source>
</evidence>
<gene>
    <name evidence="2" type="ORF">MA16_Dca021003</name>
</gene>
<name>A0A2I0VZJ1_9ASPA</name>
<organism evidence="2 3">
    <name type="scientific">Dendrobium catenatum</name>
    <dbReference type="NCBI Taxonomy" id="906689"/>
    <lineage>
        <taxon>Eukaryota</taxon>
        <taxon>Viridiplantae</taxon>
        <taxon>Streptophyta</taxon>
        <taxon>Embryophyta</taxon>
        <taxon>Tracheophyta</taxon>
        <taxon>Spermatophyta</taxon>
        <taxon>Magnoliopsida</taxon>
        <taxon>Liliopsida</taxon>
        <taxon>Asparagales</taxon>
        <taxon>Orchidaceae</taxon>
        <taxon>Epidendroideae</taxon>
        <taxon>Malaxideae</taxon>
        <taxon>Dendrobiinae</taxon>
        <taxon>Dendrobium</taxon>
    </lineage>
</organism>